<evidence type="ECO:0000313" key="3">
    <source>
        <dbReference type="Proteomes" id="UP000054560"/>
    </source>
</evidence>
<evidence type="ECO:0000313" key="2">
    <source>
        <dbReference type="EMBL" id="KNC70830.1"/>
    </source>
</evidence>
<protein>
    <submittedName>
        <fullName evidence="2">Uncharacterized protein</fullName>
    </submittedName>
</protein>
<keyword evidence="3" id="KW-1185">Reference proteome</keyword>
<proteinExistence type="predicted"/>
<feature type="region of interest" description="Disordered" evidence="1">
    <location>
        <begin position="107"/>
        <end position="135"/>
    </location>
</feature>
<feature type="non-terminal residue" evidence="2">
    <location>
        <position position="135"/>
    </location>
</feature>
<feature type="compositionally biased region" description="Polar residues" evidence="1">
    <location>
        <begin position="115"/>
        <end position="128"/>
    </location>
</feature>
<reference evidence="2 3" key="1">
    <citation type="submission" date="2011-02" db="EMBL/GenBank/DDBJ databases">
        <title>The Genome Sequence of Sphaeroforma arctica JP610.</title>
        <authorList>
            <consortium name="The Broad Institute Genome Sequencing Platform"/>
            <person name="Russ C."/>
            <person name="Cuomo C."/>
            <person name="Young S.K."/>
            <person name="Zeng Q."/>
            <person name="Gargeya S."/>
            <person name="Alvarado L."/>
            <person name="Berlin A."/>
            <person name="Chapman S.B."/>
            <person name="Chen Z."/>
            <person name="Freedman E."/>
            <person name="Gellesch M."/>
            <person name="Goldberg J."/>
            <person name="Griggs A."/>
            <person name="Gujja S."/>
            <person name="Heilman E."/>
            <person name="Heiman D."/>
            <person name="Howarth C."/>
            <person name="Mehta T."/>
            <person name="Neiman D."/>
            <person name="Pearson M."/>
            <person name="Roberts A."/>
            <person name="Saif S."/>
            <person name="Shea T."/>
            <person name="Shenoy N."/>
            <person name="Sisk P."/>
            <person name="Stolte C."/>
            <person name="Sykes S."/>
            <person name="White J."/>
            <person name="Yandava C."/>
            <person name="Burger G."/>
            <person name="Gray M.W."/>
            <person name="Holland P.W.H."/>
            <person name="King N."/>
            <person name="Lang F.B.F."/>
            <person name="Roger A.J."/>
            <person name="Ruiz-Trillo I."/>
            <person name="Haas B."/>
            <person name="Nusbaum C."/>
            <person name="Birren B."/>
        </authorList>
    </citation>
    <scope>NUCLEOTIDE SEQUENCE [LARGE SCALE GENOMIC DNA]</scope>
    <source>
        <strain evidence="2 3">JP610</strain>
    </source>
</reference>
<dbReference type="AlphaFoldDB" id="A0A0L0F281"/>
<dbReference type="Proteomes" id="UP000054560">
    <property type="component" value="Unassembled WGS sequence"/>
</dbReference>
<dbReference type="EMBL" id="KQ250159">
    <property type="protein sequence ID" value="KNC70830.1"/>
    <property type="molecule type" value="Genomic_DNA"/>
</dbReference>
<sequence length="135" mass="15658">MQNKKMNVELRTERIHKTISMIEERYRNSDKEPVHFQILKVQRYLALKYSGLQSVVDLLTKGDKQPDGSEGHLSDIEHTKFQTMTETHIKTASVTQGDRMLRDQERAANRRNNAQTNTQVEDSSTNANKRLKTDN</sequence>
<evidence type="ECO:0000256" key="1">
    <source>
        <dbReference type="SAM" id="MobiDB-lite"/>
    </source>
</evidence>
<dbReference type="GeneID" id="25917145"/>
<name>A0A0L0F281_9EUKA</name>
<gene>
    <name evidence="2" type="ORF">SARC_16641</name>
</gene>
<feature type="compositionally biased region" description="Polar residues" evidence="1">
    <location>
        <begin position="81"/>
        <end position="96"/>
    </location>
</feature>
<feature type="region of interest" description="Disordered" evidence="1">
    <location>
        <begin position="80"/>
        <end position="99"/>
    </location>
</feature>
<organism evidence="2 3">
    <name type="scientific">Sphaeroforma arctica JP610</name>
    <dbReference type="NCBI Taxonomy" id="667725"/>
    <lineage>
        <taxon>Eukaryota</taxon>
        <taxon>Ichthyosporea</taxon>
        <taxon>Ichthyophonida</taxon>
        <taxon>Sphaeroforma</taxon>
    </lineage>
</organism>
<dbReference type="RefSeq" id="XP_014144732.1">
    <property type="nucleotide sequence ID" value="XM_014289257.1"/>
</dbReference>
<accession>A0A0L0F281</accession>